<organism evidence="1 2">
    <name type="scientific">Daphnia magna</name>
    <dbReference type="NCBI Taxonomy" id="35525"/>
    <lineage>
        <taxon>Eukaryota</taxon>
        <taxon>Metazoa</taxon>
        <taxon>Ecdysozoa</taxon>
        <taxon>Arthropoda</taxon>
        <taxon>Crustacea</taxon>
        <taxon>Branchiopoda</taxon>
        <taxon>Diplostraca</taxon>
        <taxon>Cladocera</taxon>
        <taxon>Anomopoda</taxon>
        <taxon>Daphniidae</taxon>
        <taxon>Daphnia</taxon>
    </lineage>
</organism>
<evidence type="ECO:0000313" key="2">
    <source>
        <dbReference type="Proteomes" id="UP000076858"/>
    </source>
</evidence>
<proteinExistence type="predicted"/>
<gene>
    <name evidence="1" type="ORF">APZ42_028263</name>
</gene>
<sequence>MKENERVRRKTWKALIIMINQPFRNSTHYRRNKRKLVTATRLDKQEGNE</sequence>
<protein>
    <submittedName>
        <fullName evidence="1">Uncharacterized protein</fullName>
    </submittedName>
</protein>
<keyword evidence="2" id="KW-1185">Reference proteome</keyword>
<evidence type="ECO:0000313" key="1">
    <source>
        <dbReference type="EMBL" id="KZS07879.1"/>
    </source>
</evidence>
<reference evidence="1 2" key="1">
    <citation type="submission" date="2016-03" db="EMBL/GenBank/DDBJ databases">
        <title>EvidentialGene: Evidence-directed Construction of Genes on Genomes.</title>
        <authorList>
            <person name="Gilbert D.G."/>
            <person name="Choi J.-H."/>
            <person name="Mockaitis K."/>
            <person name="Colbourne J."/>
            <person name="Pfrender M."/>
        </authorList>
    </citation>
    <scope>NUCLEOTIDE SEQUENCE [LARGE SCALE GENOMIC DNA]</scope>
    <source>
        <strain evidence="1 2">Xinb3</strain>
        <tissue evidence="1">Complete organism</tissue>
    </source>
</reference>
<dbReference type="AlphaFoldDB" id="A0A164QM83"/>
<accession>A0A164QM83</accession>
<comment type="caution">
    <text evidence="1">The sequence shown here is derived from an EMBL/GenBank/DDBJ whole genome shotgun (WGS) entry which is preliminary data.</text>
</comment>
<dbReference type="EMBL" id="LRGB01002384">
    <property type="protein sequence ID" value="KZS07879.1"/>
    <property type="molecule type" value="Genomic_DNA"/>
</dbReference>
<name>A0A164QM83_9CRUS</name>
<dbReference type="Proteomes" id="UP000076858">
    <property type="component" value="Unassembled WGS sequence"/>
</dbReference>